<gene>
    <name evidence="5" type="ORF">UQ52_06385</name>
</gene>
<evidence type="ECO:0000259" key="4">
    <source>
        <dbReference type="Pfam" id="PF04355"/>
    </source>
</evidence>
<organism evidence="5 6">
    <name type="scientific">Rickettsia conorii subsp. raoultii</name>
    <dbReference type="NCBI Taxonomy" id="369822"/>
    <lineage>
        <taxon>Bacteria</taxon>
        <taxon>Pseudomonadati</taxon>
        <taxon>Pseudomonadota</taxon>
        <taxon>Alphaproteobacteria</taxon>
        <taxon>Rickettsiales</taxon>
        <taxon>Rickettsiaceae</taxon>
        <taxon>Rickettsieae</taxon>
        <taxon>Rickettsia</taxon>
        <taxon>spotted fever group</taxon>
    </lineage>
</organism>
<dbReference type="EMBL" id="CP010969">
    <property type="protein sequence ID" value="AJQ52204.1"/>
    <property type="molecule type" value="Genomic_DNA"/>
</dbReference>
<reference evidence="5 6" key="1">
    <citation type="journal article" date="2016" name="Genome Announc.">
        <title>Genome Sequence of the Tick-Borne Pathogen Rickettsia raoultii.</title>
        <authorList>
            <person name="El Karkouri K."/>
            <person name="Mediannikov O."/>
            <person name="Robert C."/>
            <person name="Raoult D."/>
            <person name="Fournier P.E."/>
        </authorList>
    </citation>
    <scope>NUCLEOTIDE SEQUENCE [LARGE SCALE GENOMIC DNA]</scope>
    <source>
        <strain evidence="5 6">Khabarovsk</strain>
    </source>
</reference>
<dbReference type="GO" id="GO:0019867">
    <property type="term" value="C:outer membrane"/>
    <property type="evidence" value="ECO:0007669"/>
    <property type="project" value="InterPro"/>
</dbReference>
<feature type="compositionally biased region" description="Basic residues" evidence="3">
    <location>
        <begin position="149"/>
        <end position="160"/>
    </location>
</feature>
<dbReference type="RefSeq" id="WP_064464382.1">
    <property type="nucleotide sequence ID" value="NZ_CP010969.1"/>
</dbReference>
<dbReference type="PROSITE" id="PS51257">
    <property type="entry name" value="PROKAR_LIPOPROTEIN"/>
    <property type="match status" value="1"/>
</dbReference>
<dbReference type="InterPro" id="IPR037873">
    <property type="entry name" value="BamE-like"/>
</dbReference>
<protein>
    <submittedName>
        <fullName evidence="5">Membrane protein SmpA</fullName>
    </submittedName>
</protein>
<sequence length="160" mass="18631">MKIFITYIFSILAFFSLSGCKTIENRGQSIDDSALVKLESKKLNKTEVVELIGTPTMVPEYSQNTWYYVERVMSQRAWLNPKIEKQKIVKITFDANNFMQEVVVIDDSHRQDIEIVHEYTRTYGTELNGLQKFVKNLGRFNKTTDGNKNKSKNKKKKQLP</sequence>
<dbReference type="InterPro" id="IPR007450">
    <property type="entry name" value="BamE_dom"/>
</dbReference>
<dbReference type="Pfam" id="PF04355">
    <property type="entry name" value="BamE"/>
    <property type="match status" value="1"/>
</dbReference>
<dbReference type="Gene3D" id="3.30.1450.10">
    <property type="match status" value="1"/>
</dbReference>
<feature type="region of interest" description="Disordered" evidence="3">
    <location>
        <begin position="141"/>
        <end position="160"/>
    </location>
</feature>
<proteinExistence type="predicted"/>
<keyword evidence="1" id="KW-0732">Signal</keyword>
<dbReference type="AlphaFoldDB" id="A0A9N7GA83"/>
<evidence type="ECO:0000256" key="2">
    <source>
        <dbReference type="ARBA" id="ARBA00023136"/>
    </source>
</evidence>
<evidence type="ECO:0000313" key="6">
    <source>
        <dbReference type="Proteomes" id="UP000077462"/>
    </source>
</evidence>
<keyword evidence="2" id="KW-0472">Membrane</keyword>
<name>A0A9N7GA83_RICCR</name>
<feature type="domain" description="Outer membrane protein assembly factor BamE" evidence="4">
    <location>
        <begin position="28"/>
        <end position="99"/>
    </location>
</feature>
<accession>A0A9N7GA83</accession>
<evidence type="ECO:0000256" key="3">
    <source>
        <dbReference type="SAM" id="MobiDB-lite"/>
    </source>
</evidence>
<evidence type="ECO:0000313" key="5">
    <source>
        <dbReference type="EMBL" id="AJQ52204.1"/>
    </source>
</evidence>
<dbReference type="Proteomes" id="UP000077462">
    <property type="component" value="Chromosome"/>
</dbReference>
<evidence type="ECO:0000256" key="1">
    <source>
        <dbReference type="ARBA" id="ARBA00022729"/>
    </source>
</evidence>